<organism evidence="1 2">
    <name type="scientific">Aminobacter aminovorans</name>
    <name type="common">Chelatobacter heintzii</name>
    <dbReference type="NCBI Taxonomy" id="83263"/>
    <lineage>
        <taxon>Bacteria</taxon>
        <taxon>Pseudomonadati</taxon>
        <taxon>Pseudomonadota</taxon>
        <taxon>Alphaproteobacteria</taxon>
        <taxon>Hyphomicrobiales</taxon>
        <taxon>Phyllobacteriaceae</taxon>
        <taxon>Aminobacter</taxon>
    </lineage>
</organism>
<accession>A0A380WNX2</accession>
<protein>
    <recommendedName>
        <fullName evidence="3">MarR family transcriptional regulator</fullName>
    </recommendedName>
</protein>
<sequence>MELSDAERELLKEAPAEAWQTVPLRPYIDLIKALDRLENAKLIRTQRVQVDTTETEEKIRLQWRLTDSGRKVRARSS</sequence>
<dbReference type="Proteomes" id="UP000254701">
    <property type="component" value="Unassembled WGS sequence"/>
</dbReference>
<dbReference type="AlphaFoldDB" id="A0A380WNX2"/>
<reference evidence="1 2" key="1">
    <citation type="submission" date="2018-06" db="EMBL/GenBank/DDBJ databases">
        <authorList>
            <consortium name="Pathogen Informatics"/>
            <person name="Doyle S."/>
        </authorList>
    </citation>
    <scope>NUCLEOTIDE SEQUENCE [LARGE SCALE GENOMIC DNA]</scope>
    <source>
        <strain evidence="1 2">NCTC10684</strain>
    </source>
</reference>
<proteinExistence type="predicted"/>
<dbReference type="EMBL" id="UFSM01000001">
    <property type="protein sequence ID" value="SUU90006.1"/>
    <property type="molecule type" value="Genomic_DNA"/>
</dbReference>
<gene>
    <name evidence="1" type="ORF">NCTC10684_03249</name>
</gene>
<dbReference type="RefSeq" id="WP_115732080.1">
    <property type="nucleotide sequence ID" value="NZ_BAAAVY010000002.1"/>
</dbReference>
<evidence type="ECO:0000313" key="2">
    <source>
        <dbReference type="Proteomes" id="UP000254701"/>
    </source>
</evidence>
<name>A0A380WNX2_AMIAI</name>
<evidence type="ECO:0008006" key="3">
    <source>
        <dbReference type="Google" id="ProtNLM"/>
    </source>
</evidence>
<evidence type="ECO:0000313" key="1">
    <source>
        <dbReference type="EMBL" id="SUU90006.1"/>
    </source>
</evidence>